<dbReference type="InterPro" id="IPR036034">
    <property type="entry name" value="PDZ_sf"/>
</dbReference>
<feature type="region of interest" description="Disordered" evidence="1">
    <location>
        <begin position="1112"/>
        <end position="1226"/>
    </location>
</feature>
<dbReference type="InterPro" id="IPR001478">
    <property type="entry name" value="PDZ"/>
</dbReference>
<dbReference type="SUPFAM" id="SSF50156">
    <property type="entry name" value="PDZ domain-like"/>
    <property type="match status" value="1"/>
</dbReference>
<feature type="compositionally biased region" description="Polar residues" evidence="1">
    <location>
        <begin position="1141"/>
        <end position="1155"/>
    </location>
</feature>
<feature type="region of interest" description="Disordered" evidence="1">
    <location>
        <begin position="27"/>
        <end position="53"/>
    </location>
</feature>
<reference evidence="4" key="1">
    <citation type="submission" date="2024-06" db="UniProtKB">
        <authorList>
            <consortium name="RefSeq"/>
        </authorList>
    </citation>
    <scope>NUCLEOTIDE SEQUENCE [LARGE SCALE GENOMIC DNA]</scope>
</reference>
<dbReference type="SUPFAM" id="SSF50729">
    <property type="entry name" value="PH domain-like"/>
    <property type="match status" value="1"/>
</dbReference>
<keyword evidence="4" id="KW-1185">Reference proteome</keyword>
<sequence length="1765" mass="194081">MDERDRSRSPSRRTSRVEQVVGRWLRRSRDSTSRERVLDDGKSGDSVSQDQRSCPIRVTVQIPRDPALNSHGFSVTSQTPAQVQEVTSGGPADGKLVAGDQLLKINNVAVDDLSTEQAADIIRECQDTITITVLRNTVGPKSSFITPEKRAKLKSNPVKVRFAEEVVVNGHSQGNSLLFLPNVLKVYMENGQTKAFKFEPKTTVKDIVLTLKEKLSISRIEHFSLVLEQQYSITKQLLLHEEELIPEVVQRKENLGYRCLFRVCFMPRDPEDLLQEDPVAFEYLYLQSVNDVLQERFAVEMKCNTALRLSALHIQERLASCGQSPKTPLKTIAKDWGIESFVSATLLKNMREKDLRKAISYHMKKSVTLEPKQKLLTVNQARLNYLNEMKALKSYGGKTFSATMMLQDRESTVSLLVGAQYGVSQVINHKLSIMTTLTEFSSITRVELIPESERVSLVKIYLQDIKPITLLLESFAAKDLSCLVAGYCKLFVNPQVCVFPWMGHSKAHRISAEEGYVSRCASDSEDSDTDMDALLAHVTNAAHSNHKAIQETSGAKDKKQIETGKKGEEDVRNERENGQETEEKKGAAEIERGVGQEAQQEPANDGTAVKPDEVGNAVEEEGKNDHGEKDELRRCVVPIEDTDSDSCRTDSRFLASLSSDSMDALEEDDLLAFCSASHPCGLAEGDSYQHNDAVHLSPSPQQQHCEDVGFHSDAHLSGVHDESDPFLTSAALARMAISLPSPPAASDEEEDEESGGKRDGPVAETGEDSSGNTLHPREFRMFTFENDARLYYNICSNVTPDSARSIPRTLSPCIPQEREQGGEEERDTEPEPILQPPPGFGDSSSDDEFFDAQERLTSPEQLSSAAMTRENSTDSSSMKRTLSLSDIGICVSEQAVEEEERGREIEVGRKATEEKEGELSLFRKRSRKRRSFMETDFTSLVSFPGEDTSEQRNSIPNHRLGHKIHVEGQVHGFENNSSDQRSCPTVSCLTQAEIEPADMETKPITPSKRNWSGPHHSSGAPKKGPPSAKASQRKQQLIEMEPDSMEFKPITDLMSAVSPTILAVRSRVEPDGTESSNEGESVNQEERAVGELVERLMASHLFFAKSLKQEDDGFSQGIPDDQGMNQAEDPSQGIQDALKCDSSSQLTETPFSSLPSLPVPTISYTHSLDPDRESRANQDDSQQQSVEPAERIRSQSLSAALGRGGTTCRRNVGHSREPDYFSRTSDSSAQELLSSVSPTEPSKVFLLAPCSSGLLGRLSASTLRGKIRSLPLYLSRSQETIAANANSPNSKPVRRFSETRQRRNEVEVAREATEDMTSEAVPEVTEVKVVTIVSEEVTEVIEEVREVCQPSPQAKVEQKSMLEPLVEPPKATALPLLPNAEVPVKVVPSSVVVTTQSLNGPWAGVGSQEVGELQVGSCPHLGKTINPLNSGCGVFTNCNSKPTDTQPQALPPLSPHGKPDLSCSSVLALGCETVMKSAETPLEVCDCQSMYTNCFSGVLDSSSFDDELTVYEFSCRMQPGETGEPMSIPSSCLSTSPASFSPSSAISSFPRVVLPPSSSTELSPLLSPLDAPDCFLSDPHEDTIATLQSRHYPSPPAGFLALQRDVDTLLAVLAGAMKEQEGLQGMQEHPRDTCAAHFSENKQRLHVEARGLLAGCQKVVRVQQTSEETLQALTESFRSLVQLTGACLCFSSCPRCQERHTQALTGLVDVIRTYREFARAAERVGCSTERRSCHDLSIKLLARQCTALTTSVFCLTQLFRTLTAL</sequence>
<dbReference type="PANTHER" id="PTHR46221:SF2">
    <property type="entry name" value="FERM AND PDZ DOMAIN-CONTAINING PROTEIN 1"/>
    <property type="match status" value="1"/>
</dbReference>
<evidence type="ECO:0000256" key="1">
    <source>
        <dbReference type="SAM" id="MobiDB-lite"/>
    </source>
</evidence>
<dbReference type="OrthoDB" id="5859304at2759"/>
<dbReference type="InterPro" id="IPR019748">
    <property type="entry name" value="FERM_central"/>
</dbReference>
<dbReference type="SUPFAM" id="SSF54236">
    <property type="entry name" value="Ubiquitin-like"/>
    <property type="match status" value="1"/>
</dbReference>
<dbReference type="Pfam" id="PF00373">
    <property type="entry name" value="FERM_M"/>
    <property type="match status" value="1"/>
</dbReference>
<dbReference type="InterPro" id="IPR000299">
    <property type="entry name" value="FERM_domain"/>
</dbReference>
<feature type="region of interest" description="Disordered" evidence="1">
    <location>
        <begin position="544"/>
        <end position="613"/>
    </location>
</feature>
<proteinExistence type="predicted"/>
<dbReference type="CDD" id="cd13183">
    <property type="entry name" value="FERM_C_FRMPD1_FRMPD3_FRMPD4"/>
    <property type="match status" value="1"/>
</dbReference>
<feature type="region of interest" description="Disordered" evidence="1">
    <location>
        <begin position="741"/>
        <end position="776"/>
    </location>
</feature>
<evidence type="ECO:0000259" key="3">
    <source>
        <dbReference type="PROSITE" id="PS50106"/>
    </source>
</evidence>
<feature type="domain" description="PDZ" evidence="3">
    <location>
        <begin position="59"/>
        <end position="137"/>
    </location>
</feature>
<dbReference type="PROSITE" id="PS50106">
    <property type="entry name" value="PDZ"/>
    <property type="match status" value="1"/>
</dbReference>
<evidence type="ECO:0000313" key="5">
    <source>
        <dbReference type="RefSeq" id="XP_030644172.1"/>
    </source>
</evidence>
<feature type="compositionally biased region" description="Basic and acidic residues" evidence="1">
    <location>
        <begin position="1168"/>
        <end position="1178"/>
    </location>
</feature>
<feature type="region of interest" description="Disordered" evidence="1">
    <location>
        <begin position="1"/>
        <end position="20"/>
    </location>
</feature>
<dbReference type="SMART" id="SM00228">
    <property type="entry name" value="PDZ"/>
    <property type="match status" value="1"/>
</dbReference>
<feature type="compositionally biased region" description="Polar residues" evidence="1">
    <location>
        <begin position="855"/>
        <end position="883"/>
    </location>
</feature>
<feature type="compositionally biased region" description="Basic and acidic residues" evidence="1">
    <location>
        <begin position="1295"/>
        <end position="1304"/>
    </location>
</feature>
<feature type="compositionally biased region" description="Basic and acidic residues" evidence="1">
    <location>
        <begin position="554"/>
        <end position="594"/>
    </location>
</feature>
<evidence type="ECO:0000259" key="2">
    <source>
        <dbReference type="PROSITE" id="PS50057"/>
    </source>
</evidence>
<organism evidence="4 5">
    <name type="scientific">Chanos chanos</name>
    <name type="common">Milkfish</name>
    <name type="synonym">Mugil chanos</name>
    <dbReference type="NCBI Taxonomy" id="29144"/>
    <lineage>
        <taxon>Eukaryota</taxon>
        <taxon>Metazoa</taxon>
        <taxon>Chordata</taxon>
        <taxon>Craniata</taxon>
        <taxon>Vertebrata</taxon>
        <taxon>Euteleostomi</taxon>
        <taxon>Actinopterygii</taxon>
        <taxon>Neopterygii</taxon>
        <taxon>Teleostei</taxon>
        <taxon>Ostariophysi</taxon>
        <taxon>Gonorynchiformes</taxon>
        <taxon>Chanidae</taxon>
        <taxon>Chanos</taxon>
    </lineage>
</organism>
<dbReference type="InterPro" id="IPR014352">
    <property type="entry name" value="FERM/acyl-CoA-bd_prot_sf"/>
</dbReference>
<dbReference type="InterPro" id="IPR011993">
    <property type="entry name" value="PH-like_dom_sf"/>
</dbReference>
<dbReference type="InterPro" id="IPR041779">
    <property type="entry name" value="FRMPD1/3/4_FERM_C"/>
</dbReference>
<feature type="region of interest" description="Disordered" evidence="1">
    <location>
        <begin position="1066"/>
        <end position="1086"/>
    </location>
</feature>
<feature type="compositionally biased region" description="Basic and acidic residues" evidence="1">
    <location>
        <begin position="27"/>
        <end position="43"/>
    </location>
</feature>
<feature type="domain" description="FERM" evidence="2">
    <location>
        <begin position="182"/>
        <end position="495"/>
    </location>
</feature>
<protein>
    <submittedName>
        <fullName evidence="5">FERM and PDZ domain-containing protein 1</fullName>
    </submittedName>
</protein>
<dbReference type="Gene3D" id="2.30.42.10">
    <property type="match status" value="1"/>
</dbReference>
<dbReference type="FunFam" id="2.30.29.30:FF:000066">
    <property type="entry name" value="FERM and PDZ domain-containing protein 4"/>
    <property type="match status" value="1"/>
</dbReference>
<dbReference type="Proteomes" id="UP000504632">
    <property type="component" value="Chromosome 11"/>
</dbReference>
<reference evidence="5" key="2">
    <citation type="submission" date="2025-08" db="UniProtKB">
        <authorList>
            <consortium name="RefSeq"/>
        </authorList>
    </citation>
    <scope>IDENTIFICATION</scope>
</reference>
<feature type="compositionally biased region" description="Polar residues" evidence="1">
    <location>
        <begin position="1123"/>
        <end position="1134"/>
    </location>
</feature>
<dbReference type="CTD" id="101886200"/>
<dbReference type="InterPro" id="IPR019749">
    <property type="entry name" value="Band_41_domain"/>
</dbReference>
<dbReference type="PROSITE" id="PS50057">
    <property type="entry name" value="FERM_3"/>
    <property type="match status" value="1"/>
</dbReference>
<dbReference type="Pfam" id="PF21989">
    <property type="entry name" value="RA_2"/>
    <property type="match status" value="1"/>
</dbReference>
<dbReference type="InParanoid" id="A0A6J2WKK4"/>
<feature type="region of interest" description="Disordered" evidence="1">
    <location>
        <begin position="1284"/>
        <end position="1304"/>
    </location>
</feature>
<dbReference type="Pfam" id="PF00595">
    <property type="entry name" value="PDZ"/>
    <property type="match status" value="1"/>
</dbReference>
<dbReference type="InterPro" id="IPR029071">
    <property type="entry name" value="Ubiquitin-like_domsf"/>
</dbReference>
<dbReference type="CDD" id="cd06769">
    <property type="entry name" value="PDZ_FRMPD1_3_4-like"/>
    <property type="match status" value="1"/>
</dbReference>
<dbReference type="SMART" id="SM00295">
    <property type="entry name" value="B41"/>
    <property type="match status" value="1"/>
</dbReference>
<dbReference type="RefSeq" id="XP_030644172.1">
    <property type="nucleotide sequence ID" value="XM_030788312.1"/>
</dbReference>
<dbReference type="PANTHER" id="PTHR46221">
    <property type="entry name" value="FERM AND PDZ DOMAIN-CONTAINING PROTEIN FAMILY MEMBER"/>
    <property type="match status" value="1"/>
</dbReference>
<accession>A0A6J2WKK4</accession>
<feature type="region of interest" description="Disordered" evidence="1">
    <location>
        <begin position="801"/>
        <end position="883"/>
    </location>
</feature>
<name>A0A6J2WKK4_CHACN</name>
<evidence type="ECO:0000313" key="4">
    <source>
        <dbReference type="Proteomes" id="UP000504632"/>
    </source>
</evidence>
<feature type="compositionally biased region" description="Polar residues" evidence="1">
    <location>
        <begin position="1073"/>
        <end position="1082"/>
    </location>
</feature>
<dbReference type="Gene3D" id="1.20.80.10">
    <property type="match status" value="1"/>
</dbReference>
<dbReference type="Gene3D" id="2.30.29.30">
    <property type="entry name" value="Pleckstrin-homology domain (PH domain)/Phosphotyrosine-binding domain (PTB)"/>
    <property type="match status" value="1"/>
</dbReference>
<gene>
    <name evidence="5" type="primary">frmpd1a</name>
</gene>
<dbReference type="GeneID" id="115824207"/>
<dbReference type="SUPFAM" id="SSF47031">
    <property type="entry name" value="Second domain of FERM"/>
    <property type="match status" value="1"/>
</dbReference>
<dbReference type="CDD" id="cd14473">
    <property type="entry name" value="FERM_B-lobe"/>
    <property type="match status" value="1"/>
</dbReference>
<dbReference type="Gene3D" id="3.10.20.90">
    <property type="entry name" value="Phosphatidylinositol 3-kinase Catalytic Subunit, Chain A, domain 1"/>
    <property type="match status" value="1"/>
</dbReference>
<feature type="region of interest" description="Disordered" evidence="1">
    <location>
        <begin position="994"/>
        <end position="1035"/>
    </location>
</feature>
<dbReference type="InterPro" id="IPR035963">
    <property type="entry name" value="FERM_2"/>
</dbReference>